<dbReference type="NCBIfam" id="NF041635">
    <property type="entry name" value="STM3941_fam"/>
    <property type="match status" value="1"/>
</dbReference>
<evidence type="ECO:0000256" key="1">
    <source>
        <dbReference type="SAM" id="Phobius"/>
    </source>
</evidence>
<organism evidence="2 3">
    <name type="scientific">Streptococcus acidominimus</name>
    <dbReference type="NCBI Taxonomy" id="1326"/>
    <lineage>
        <taxon>Bacteria</taxon>
        <taxon>Bacillati</taxon>
        <taxon>Bacillota</taxon>
        <taxon>Bacilli</taxon>
        <taxon>Lactobacillales</taxon>
        <taxon>Streptococcaceae</taxon>
        <taxon>Streptococcus</taxon>
    </lineage>
</organism>
<comment type="caution">
    <text evidence="2">The sequence shown here is derived from an EMBL/GenBank/DDBJ whole genome shotgun (WGS) entry which is preliminary data.</text>
</comment>
<keyword evidence="1" id="KW-0812">Transmembrane</keyword>
<name>A0A4Y9FTN6_STRAI</name>
<dbReference type="InterPro" id="IPR048136">
    <property type="entry name" value="STM3941-like"/>
</dbReference>
<keyword evidence="1" id="KW-0472">Membrane</keyword>
<sequence>MSQPIIVTSKKRHYALFGATSLLMVLLSIFCIFLYSTERQTHILSPLFIFIGILGILFFSGTFVFYTKRLLTSSSNLPPILLVDEKGIVDKSSALAIGFIPWEDISCIHLRSHINQTYISVTLKDNETYLAKMNTFQKYCSKVNLKMGFPLVNIVLTTSNQTPEEVYYAILHQYGENFTY</sequence>
<evidence type="ECO:0000313" key="3">
    <source>
        <dbReference type="Proteomes" id="UP000297747"/>
    </source>
</evidence>
<dbReference type="EMBL" id="SPQA01000001">
    <property type="protein sequence ID" value="TFU31873.1"/>
    <property type="molecule type" value="Genomic_DNA"/>
</dbReference>
<feature type="transmembrane region" description="Helical" evidence="1">
    <location>
        <begin position="14"/>
        <end position="35"/>
    </location>
</feature>
<dbReference type="AlphaFoldDB" id="A0A4Y9FTN6"/>
<proteinExistence type="predicted"/>
<dbReference type="Proteomes" id="UP000297747">
    <property type="component" value="Unassembled WGS sequence"/>
</dbReference>
<dbReference type="RefSeq" id="WP_135051951.1">
    <property type="nucleotide sequence ID" value="NZ_CAKOCW010000005.1"/>
</dbReference>
<reference evidence="2 3" key="1">
    <citation type="submission" date="2019-03" db="EMBL/GenBank/DDBJ databases">
        <title>Diversity of the mouse oral microbiome.</title>
        <authorList>
            <person name="Joseph S."/>
            <person name="Aduse-Opoku J."/>
            <person name="Curtis M."/>
            <person name="Wade W."/>
            <person name="Hashim A."/>
        </authorList>
    </citation>
    <scope>NUCLEOTIDE SEQUENCE [LARGE SCALE GENOMIC DNA]</scope>
    <source>
        <strain evidence="2 3">HT4</strain>
    </source>
</reference>
<accession>A0A4Y9FTN6</accession>
<evidence type="ECO:0000313" key="2">
    <source>
        <dbReference type="EMBL" id="TFU31873.1"/>
    </source>
</evidence>
<gene>
    <name evidence="2" type="ORF">E4U01_00195</name>
</gene>
<protein>
    <submittedName>
        <fullName evidence="2">Uncharacterized protein</fullName>
    </submittedName>
</protein>
<feature type="transmembrane region" description="Helical" evidence="1">
    <location>
        <begin position="47"/>
        <end position="66"/>
    </location>
</feature>
<keyword evidence="1" id="KW-1133">Transmembrane helix</keyword>